<accession>A0A3L8Q3F3</accession>
<proteinExistence type="predicted"/>
<evidence type="ECO:0000313" key="2">
    <source>
        <dbReference type="EMBL" id="RLV61925.1"/>
    </source>
</evidence>
<comment type="caution">
    <text evidence="2">The sequence shown here is derived from an EMBL/GenBank/DDBJ whole genome shotgun (WGS) entry which is preliminary data.</text>
</comment>
<gene>
    <name evidence="2" type="ORF">DV515_00019874</name>
</gene>
<dbReference type="Proteomes" id="UP000276834">
    <property type="component" value="Unassembled WGS sequence"/>
</dbReference>
<feature type="non-terminal residue" evidence="2">
    <location>
        <position position="1"/>
    </location>
</feature>
<keyword evidence="3" id="KW-1185">Reference proteome</keyword>
<dbReference type="AlphaFoldDB" id="A0A3L8Q3F3"/>
<sequence>AAQAGHVVRAGEDPARRPRIPAEPPAPDQQEQIQEGPAHGCPAPGQRHFAQPEARGGEEEEGEGGQGALSSITNKMSEQPPESVL</sequence>
<name>A0A3L8Q3F3_CHLGU</name>
<organism evidence="2 3">
    <name type="scientific">Chloebia gouldiae</name>
    <name type="common">Gouldian finch</name>
    <name type="synonym">Erythrura gouldiae</name>
    <dbReference type="NCBI Taxonomy" id="44316"/>
    <lineage>
        <taxon>Eukaryota</taxon>
        <taxon>Metazoa</taxon>
        <taxon>Chordata</taxon>
        <taxon>Craniata</taxon>
        <taxon>Vertebrata</taxon>
        <taxon>Euteleostomi</taxon>
        <taxon>Archelosauria</taxon>
        <taxon>Archosauria</taxon>
        <taxon>Dinosauria</taxon>
        <taxon>Saurischia</taxon>
        <taxon>Theropoda</taxon>
        <taxon>Coelurosauria</taxon>
        <taxon>Aves</taxon>
        <taxon>Neognathae</taxon>
        <taxon>Neoaves</taxon>
        <taxon>Telluraves</taxon>
        <taxon>Australaves</taxon>
        <taxon>Passeriformes</taxon>
        <taxon>Passeroidea</taxon>
        <taxon>Passeridae</taxon>
        <taxon>Chloebia</taxon>
    </lineage>
</organism>
<evidence type="ECO:0000256" key="1">
    <source>
        <dbReference type="SAM" id="MobiDB-lite"/>
    </source>
</evidence>
<dbReference type="EMBL" id="QUSF01014231">
    <property type="protein sequence ID" value="RLV61925.1"/>
    <property type="molecule type" value="Genomic_DNA"/>
</dbReference>
<reference evidence="2 3" key="1">
    <citation type="journal article" date="2018" name="Proc. R. Soc. B">
        <title>A non-coding region near Follistatin controls head colour polymorphism in the Gouldian finch.</title>
        <authorList>
            <person name="Toomey M.B."/>
            <person name="Marques C.I."/>
            <person name="Andrade P."/>
            <person name="Araujo P.M."/>
            <person name="Sabatino S."/>
            <person name="Gazda M.A."/>
            <person name="Afonso S."/>
            <person name="Lopes R.J."/>
            <person name="Corbo J.C."/>
            <person name="Carneiro M."/>
        </authorList>
    </citation>
    <scope>NUCLEOTIDE SEQUENCE [LARGE SCALE GENOMIC DNA]</scope>
    <source>
        <strain evidence="2">Red01</strain>
        <tissue evidence="2">Muscle</tissue>
    </source>
</reference>
<evidence type="ECO:0000313" key="3">
    <source>
        <dbReference type="Proteomes" id="UP000276834"/>
    </source>
</evidence>
<feature type="non-terminal residue" evidence="2">
    <location>
        <position position="85"/>
    </location>
</feature>
<feature type="compositionally biased region" description="Polar residues" evidence="1">
    <location>
        <begin position="68"/>
        <end position="77"/>
    </location>
</feature>
<protein>
    <submittedName>
        <fullName evidence="2">Uncharacterized protein</fullName>
    </submittedName>
</protein>
<feature type="region of interest" description="Disordered" evidence="1">
    <location>
        <begin position="1"/>
        <end position="85"/>
    </location>
</feature>